<evidence type="ECO:0000313" key="4">
    <source>
        <dbReference type="Proteomes" id="UP000429523"/>
    </source>
</evidence>
<evidence type="ECO:0000313" key="3">
    <source>
        <dbReference type="EMBL" id="KAE9293815.1"/>
    </source>
</evidence>
<evidence type="ECO:0000313" key="2">
    <source>
        <dbReference type="EMBL" id="KAE9118905.1"/>
    </source>
</evidence>
<dbReference type="EMBL" id="QXGA01001442">
    <property type="protein sequence ID" value="KAE9118905.1"/>
    <property type="molecule type" value="Genomic_DNA"/>
</dbReference>
<protein>
    <submittedName>
        <fullName evidence="2">Uncharacterized protein</fullName>
    </submittedName>
</protein>
<gene>
    <name evidence="3" type="ORF">PF001_g18082</name>
    <name evidence="2" type="ORF">PF006_g18475</name>
    <name evidence="1" type="ORF">PF009_g20494</name>
</gene>
<evidence type="ECO:0000313" key="1">
    <source>
        <dbReference type="EMBL" id="KAE8929387.1"/>
    </source>
</evidence>
<proteinExistence type="predicted"/>
<dbReference type="EMBL" id="QXGE01001353">
    <property type="protein sequence ID" value="KAE9293815.1"/>
    <property type="molecule type" value="Genomic_DNA"/>
</dbReference>
<sequence>MVVPYVVGSGVDKSIVSQRVVDELISVSPGLAMRPLDAPVAATLSNGDETLCALGIDVNRQIEQLATPTIAGDGADDEFAEPEYSSTDDDVIDEGARYLLDEARGMAWMMSTKLK</sequence>
<dbReference type="Proteomes" id="UP000429523">
    <property type="component" value="Unassembled WGS sequence"/>
</dbReference>
<dbReference type="Proteomes" id="UP000437068">
    <property type="component" value="Unassembled WGS sequence"/>
</dbReference>
<organism evidence="2 6">
    <name type="scientific">Phytophthora fragariae</name>
    <dbReference type="NCBI Taxonomy" id="53985"/>
    <lineage>
        <taxon>Eukaryota</taxon>
        <taxon>Sar</taxon>
        <taxon>Stramenopiles</taxon>
        <taxon>Oomycota</taxon>
        <taxon>Peronosporomycetes</taxon>
        <taxon>Peronosporales</taxon>
        <taxon>Peronosporaceae</taxon>
        <taxon>Phytophthora</taxon>
    </lineage>
</organism>
<reference evidence="4 5" key="1">
    <citation type="submission" date="2018-08" db="EMBL/GenBank/DDBJ databases">
        <title>Genomic investigation of the strawberry pathogen Phytophthora fragariae indicates pathogenicity is determined by transcriptional variation in three key races.</title>
        <authorList>
            <person name="Adams T.M."/>
            <person name="Armitage A.D."/>
            <person name="Sobczyk M.K."/>
            <person name="Bates H.J."/>
            <person name="Dunwell J.M."/>
            <person name="Nellist C.F."/>
            <person name="Harrison R.J."/>
        </authorList>
    </citation>
    <scope>NUCLEOTIDE SEQUENCE [LARGE SCALE GENOMIC DNA]</scope>
    <source>
        <strain evidence="3 5">A4</strain>
        <strain evidence="2 6">NOV-5</strain>
        <strain evidence="1 4">NOV-9</strain>
    </source>
</reference>
<dbReference type="Proteomes" id="UP000440732">
    <property type="component" value="Unassembled WGS sequence"/>
</dbReference>
<evidence type="ECO:0000313" key="5">
    <source>
        <dbReference type="Proteomes" id="UP000437068"/>
    </source>
</evidence>
<dbReference type="AlphaFoldDB" id="A0A6A3SL02"/>
<comment type="caution">
    <text evidence="2">The sequence shown here is derived from an EMBL/GenBank/DDBJ whole genome shotgun (WGS) entry which is preliminary data.</text>
</comment>
<accession>A0A6A3SL02</accession>
<dbReference type="EMBL" id="QXGF01001527">
    <property type="protein sequence ID" value="KAE8929387.1"/>
    <property type="molecule type" value="Genomic_DNA"/>
</dbReference>
<evidence type="ECO:0000313" key="6">
    <source>
        <dbReference type="Proteomes" id="UP000440732"/>
    </source>
</evidence>
<name>A0A6A3SL02_9STRA</name>